<dbReference type="Proteomes" id="UP000838412">
    <property type="component" value="Chromosome 5"/>
</dbReference>
<feature type="chain" id="PRO_5035475997" evidence="2">
    <location>
        <begin position="18"/>
        <end position="106"/>
    </location>
</feature>
<proteinExistence type="predicted"/>
<protein>
    <submittedName>
        <fullName evidence="3">Hypp2979 protein</fullName>
    </submittedName>
</protein>
<evidence type="ECO:0000256" key="2">
    <source>
        <dbReference type="SAM" id="SignalP"/>
    </source>
</evidence>
<gene>
    <name evidence="3" type="primary">Hypp2979</name>
    <name evidence="3" type="ORF">BLAG_LOCUS18789</name>
</gene>
<sequence>MATVMAVFLSRLSASGGRSYQGTTPENFTNLQACQGSCCGEKTDTGTDFAPQTQELRREKNPEPPTAQPAYPGNPTGAQTCRTTSNFSYQQSRGFRPSRKQKKKRQ</sequence>
<organism evidence="3 4">
    <name type="scientific">Branchiostoma lanceolatum</name>
    <name type="common">Common lancelet</name>
    <name type="synonym">Amphioxus lanceolatum</name>
    <dbReference type="NCBI Taxonomy" id="7740"/>
    <lineage>
        <taxon>Eukaryota</taxon>
        <taxon>Metazoa</taxon>
        <taxon>Chordata</taxon>
        <taxon>Cephalochordata</taxon>
        <taxon>Leptocardii</taxon>
        <taxon>Amphioxiformes</taxon>
        <taxon>Branchiostomatidae</taxon>
        <taxon>Branchiostoma</taxon>
    </lineage>
</organism>
<dbReference type="EMBL" id="OV696690">
    <property type="protein sequence ID" value="CAH1264410.1"/>
    <property type="molecule type" value="Genomic_DNA"/>
</dbReference>
<reference evidence="3" key="1">
    <citation type="submission" date="2022-01" db="EMBL/GenBank/DDBJ databases">
        <authorList>
            <person name="Braso-Vives M."/>
        </authorList>
    </citation>
    <scope>NUCLEOTIDE SEQUENCE</scope>
</reference>
<feature type="region of interest" description="Disordered" evidence="1">
    <location>
        <begin position="44"/>
        <end position="106"/>
    </location>
</feature>
<accession>A0A8J9ZW16</accession>
<evidence type="ECO:0000256" key="1">
    <source>
        <dbReference type="SAM" id="MobiDB-lite"/>
    </source>
</evidence>
<dbReference type="AlphaFoldDB" id="A0A8J9ZW16"/>
<name>A0A8J9ZW16_BRALA</name>
<feature type="compositionally biased region" description="Polar residues" evidence="1">
    <location>
        <begin position="76"/>
        <end position="93"/>
    </location>
</feature>
<keyword evidence="2" id="KW-0732">Signal</keyword>
<evidence type="ECO:0000313" key="3">
    <source>
        <dbReference type="EMBL" id="CAH1264410.1"/>
    </source>
</evidence>
<feature type="compositionally biased region" description="Basic residues" evidence="1">
    <location>
        <begin position="96"/>
        <end position="106"/>
    </location>
</feature>
<dbReference type="OrthoDB" id="9992297at2759"/>
<keyword evidence="4" id="KW-1185">Reference proteome</keyword>
<feature type="signal peptide" evidence="2">
    <location>
        <begin position="1"/>
        <end position="17"/>
    </location>
</feature>
<evidence type="ECO:0000313" key="4">
    <source>
        <dbReference type="Proteomes" id="UP000838412"/>
    </source>
</evidence>